<sequence length="685" mass="77502">MDGNINFFTNRTQLGIVGGINDINKVAGDVNTLMRNSTYKGVGASIEYQPDFSMSGINLSRAGGFTFQQDFIEHPDYYQNNRLTSNYFIRSGIGKQKNETKRITSLGGDSTQTQQSISQQKSTFTPQNFTAKYEKKKDNYAFDINLGLNTAVTDNTSQSNTVLTTSYGASGSTNSSKDNTHNENQGANLSAHVQHDNDQFLKGILAPKWSLDYGLTLDNNDNLNLKQTRFTSLTDPTQNQYIDRKYNTQSNGISQYLSLDYGGLSKSILPRRLRSIDIRLKNTIGVSAKHQNNWIGDKDTLTGKYTTNTYLSGKNNYTQINERPGLEFSKTLYKSLANRYSKSITFTALAQQQFYYKKNESSHDFQNITQKYQQFIPSAGINIQNYQYGAFMDVYNLRYETGAAYADISQLAPLVDSSNLYYIHKGNLHLTPSYTQSLNFRFNHNSFTAKNPFNYNFGIGVGKVDHNFADSSVTDSLGRSTHYTINIDGYKYLSGNLTLNKAFKFKNHQIQISYYGNINISRNPSYINAVFNYSKSFSENHSLTLNYNMKDNLAVNLMQSYGMYRSAQQGANNLVFKNTTAKTRLSTSIKCTRRLTVGSNITYNHTTSSGSDATNFTIWNAQAYYRFFKGNNLELKFSALDLLHQNTSIINYGSNNVISRGTAQVLQNYYMVTLSFYPRRFGKKK</sequence>
<feature type="region of interest" description="Disordered" evidence="1">
    <location>
        <begin position="105"/>
        <end position="124"/>
    </location>
</feature>
<proteinExistence type="predicted"/>
<dbReference type="EMBL" id="CP042434">
    <property type="protein sequence ID" value="QEC73517.1"/>
    <property type="molecule type" value="Genomic_DNA"/>
</dbReference>
<dbReference type="KEGG" id="agi:FSB73_19490"/>
<organism evidence="2 3">
    <name type="scientific">Arachidicoccus ginsenosidivorans</name>
    <dbReference type="NCBI Taxonomy" id="496057"/>
    <lineage>
        <taxon>Bacteria</taxon>
        <taxon>Pseudomonadati</taxon>
        <taxon>Bacteroidota</taxon>
        <taxon>Chitinophagia</taxon>
        <taxon>Chitinophagales</taxon>
        <taxon>Chitinophagaceae</taxon>
        <taxon>Arachidicoccus</taxon>
    </lineage>
</organism>
<evidence type="ECO:0008006" key="4">
    <source>
        <dbReference type="Google" id="ProtNLM"/>
    </source>
</evidence>
<protein>
    <recommendedName>
        <fullName evidence="4">Outer membrane beta-barrel protein</fullName>
    </recommendedName>
</protein>
<dbReference type="AlphaFoldDB" id="A0A5B8VPG0"/>
<name>A0A5B8VPG0_9BACT</name>
<feature type="compositionally biased region" description="Low complexity" evidence="1">
    <location>
        <begin position="110"/>
        <end position="124"/>
    </location>
</feature>
<dbReference type="RefSeq" id="WP_146786053.1">
    <property type="nucleotide sequence ID" value="NZ_CP042434.1"/>
</dbReference>
<evidence type="ECO:0000313" key="2">
    <source>
        <dbReference type="EMBL" id="QEC73517.1"/>
    </source>
</evidence>
<gene>
    <name evidence="2" type="ORF">FSB73_19490</name>
</gene>
<reference evidence="2 3" key="1">
    <citation type="journal article" date="2017" name="Int. J. Syst. Evol. Microbiol.">
        <title>Arachidicoccus ginsenosidivorans sp. nov., with ginsenoside-converting activity isolated from ginseng cultivating soil.</title>
        <authorList>
            <person name="Siddiqi M.Z."/>
            <person name="Aslam Z."/>
            <person name="Im W.T."/>
        </authorList>
    </citation>
    <scope>NUCLEOTIDE SEQUENCE [LARGE SCALE GENOMIC DNA]</scope>
    <source>
        <strain evidence="2 3">Gsoil 809</strain>
    </source>
</reference>
<accession>A0A5B8VPG0</accession>
<evidence type="ECO:0000256" key="1">
    <source>
        <dbReference type="SAM" id="MobiDB-lite"/>
    </source>
</evidence>
<keyword evidence="3" id="KW-1185">Reference proteome</keyword>
<dbReference type="OrthoDB" id="606930at2"/>
<dbReference type="Proteomes" id="UP000321291">
    <property type="component" value="Chromosome"/>
</dbReference>
<feature type="region of interest" description="Disordered" evidence="1">
    <location>
        <begin position="161"/>
        <end position="185"/>
    </location>
</feature>
<evidence type="ECO:0000313" key="3">
    <source>
        <dbReference type="Proteomes" id="UP000321291"/>
    </source>
</evidence>